<accession>A0AB34FHI0</accession>
<organism evidence="2 3">
    <name type="scientific">Purpureocillium lavendulum</name>
    <dbReference type="NCBI Taxonomy" id="1247861"/>
    <lineage>
        <taxon>Eukaryota</taxon>
        <taxon>Fungi</taxon>
        <taxon>Dikarya</taxon>
        <taxon>Ascomycota</taxon>
        <taxon>Pezizomycotina</taxon>
        <taxon>Sordariomycetes</taxon>
        <taxon>Hypocreomycetidae</taxon>
        <taxon>Hypocreales</taxon>
        <taxon>Ophiocordycipitaceae</taxon>
        <taxon>Purpureocillium</taxon>
    </lineage>
</organism>
<sequence length="208" mass="23225">MPLWKIYHSPDTFNTQEEKDAVARGATEFYVSKGIPSFYVHVIFFPVAAENNFTGGKSHSRFVLIELAHIARNWDGDKKRATVIKDSIDRVMRPFTTDRGIHLEYAILEGPAALWRIDGVDPPEAFGPDEQEQAESWNAATGPTADVDAGSLLEETETFLNRVLASDVMAVDVTDGYPWFGGNPAVEFKNDDGSVHFMGLRKSFENLR</sequence>
<dbReference type="InterPro" id="IPR028116">
    <property type="entry name" value="Cis-CaaD-like"/>
</dbReference>
<keyword evidence="3" id="KW-1185">Reference proteome</keyword>
<dbReference type="AlphaFoldDB" id="A0AB34FHI0"/>
<evidence type="ECO:0000313" key="3">
    <source>
        <dbReference type="Proteomes" id="UP001163105"/>
    </source>
</evidence>
<comment type="caution">
    <text evidence="2">The sequence shown here is derived from an EMBL/GenBank/DDBJ whole genome shotgun (WGS) entry which is preliminary data.</text>
</comment>
<protein>
    <submittedName>
        <fullName evidence="2">Tautomerase</fullName>
    </submittedName>
</protein>
<dbReference type="Proteomes" id="UP001163105">
    <property type="component" value="Unassembled WGS sequence"/>
</dbReference>
<dbReference type="InterPro" id="IPR014347">
    <property type="entry name" value="Tautomerase/MIF_sf"/>
</dbReference>
<dbReference type="Gene3D" id="3.30.429.10">
    <property type="entry name" value="Macrophage Migration Inhibitory Factor"/>
    <property type="match status" value="1"/>
</dbReference>
<proteinExistence type="predicted"/>
<name>A0AB34FHI0_9HYPO</name>
<evidence type="ECO:0000259" key="1">
    <source>
        <dbReference type="Pfam" id="PF14832"/>
    </source>
</evidence>
<gene>
    <name evidence="2" type="ORF">O9K51_08685</name>
</gene>
<reference evidence="2" key="1">
    <citation type="submission" date="2023-01" db="EMBL/GenBank/DDBJ databases">
        <title>The growth and conidiation of Purpureocillium lavendulum are regulated by nitrogen source and histone H3K14 acetylation.</title>
        <authorList>
            <person name="Tang P."/>
            <person name="Han J."/>
            <person name="Zhang C."/>
            <person name="Tang P."/>
            <person name="Qi F."/>
            <person name="Zhang K."/>
            <person name="Liang L."/>
        </authorList>
    </citation>
    <scope>NUCLEOTIDE SEQUENCE</scope>
    <source>
        <strain evidence="2">YMF1.00683</strain>
    </source>
</reference>
<dbReference type="EMBL" id="JAQHRD010000008">
    <property type="protein sequence ID" value="KAJ6438096.1"/>
    <property type="molecule type" value="Genomic_DNA"/>
</dbReference>
<evidence type="ECO:0000313" key="2">
    <source>
        <dbReference type="EMBL" id="KAJ6438096.1"/>
    </source>
</evidence>
<feature type="domain" description="Tautomerase cis-CaaD-like" evidence="1">
    <location>
        <begin position="1"/>
        <end position="134"/>
    </location>
</feature>
<dbReference type="Pfam" id="PF14832">
    <property type="entry name" value="Tautomerase_3"/>
    <property type="match status" value="1"/>
</dbReference>